<feature type="transmembrane region" description="Helical" evidence="6">
    <location>
        <begin position="534"/>
        <end position="552"/>
    </location>
</feature>
<keyword evidence="8" id="KW-1185">Reference proteome</keyword>
<dbReference type="GO" id="GO:0005886">
    <property type="term" value="C:plasma membrane"/>
    <property type="evidence" value="ECO:0000318"/>
    <property type="project" value="GO_Central"/>
</dbReference>
<feature type="transmembrane region" description="Helical" evidence="6">
    <location>
        <begin position="409"/>
        <end position="426"/>
    </location>
</feature>
<dbReference type="CDD" id="cd17416">
    <property type="entry name" value="MFS_NPF1_2"/>
    <property type="match status" value="1"/>
</dbReference>
<dbReference type="InterPro" id="IPR000109">
    <property type="entry name" value="POT_fam"/>
</dbReference>
<dbReference type="GO" id="GO:0022857">
    <property type="term" value="F:transmembrane transporter activity"/>
    <property type="evidence" value="ECO:0000318"/>
    <property type="project" value="GO_Central"/>
</dbReference>
<feature type="transmembrane region" description="Helical" evidence="6">
    <location>
        <begin position="331"/>
        <end position="353"/>
    </location>
</feature>
<feature type="transmembrane region" description="Helical" evidence="6">
    <location>
        <begin position="365"/>
        <end position="388"/>
    </location>
</feature>
<feature type="transmembrane region" description="Helical" evidence="6">
    <location>
        <begin position="446"/>
        <end position="467"/>
    </location>
</feature>
<dbReference type="Proteomes" id="UP000006729">
    <property type="component" value="Chromosome 18"/>
</dbReference>
<evidence type="ECO:0000256" key="1">
    <source>
        <dbReference type="ARBA" id="ARBA00004141"/>
    </source>
</evidence>
<keyword evidence="4 6" id="KW-1133">Transmembrane helix</keyword>
<feature type="transmembrane region" description="Helical" evidence="6">
    <location>
        <begin position="62"/>
        <end position="84"/>
    </location>
</feature>
<protein>
    <recommendedName>
        <fullName evidence="9">Major facilitator superfamily (MFS) profile domain-containing protein</fullName>
    </recommendedName>
</protein>
<dbReference type="SUPFAM" id="SSF103473">
    <property type="entry name" value="MFS general substrate transporter"/>
    <property type="match status" value="1"/>
</dbReference>
<feature type="transmembrane region" description="Helical" evidence="6">
    <location>
        <begin position="139"/>
        <end position="162"/>
    </location>
</feature>
<name>A0A2K1WVL3_POPTR</name>
<keyword evidence="5 6" id="KW-0472">Membrane</keyword>
<reference evidence="7 8" key="1">
    <citation type="journal article" date="2006" name="Science">
        <title>The genome of black cottonwood, Populus trichocarpa (Torr. &amp; Gray).</title>
        <authorList>
            <person name="Tuskan G.A."/>
            <person name="Difazio S."/>
            <person name="Jansson S."/>
            <person name="Bohlmann J."/>
            <person name="Grigoriev I."/>
            <person name="Hellsten U."/>
            <person name="Putnam N."/>
            <person name="Ralph S."/>
            <person name="Rombauts S."/>
            <person name="Salamov A."/>
            <person name="Schein J."/>
            <person name="Sterck L."/>
            <person name="Aerts A."/>
            <person name="Bhalerao R.R."/>
            <person name="Bhalerao R.P."/>
            <person name="Blaudez D."/>
            <person name="Boerjan W."/>
            <person name="Brun A."/>
            <person name="Brunner A."/>
            <person name="Busov V."/>
            <person name="Campbell M."/>
            <person name="Carlson J."/>
            <person name="Chalot M."/>
            <person name="Chapman J."/>
            <person name="Chen G.L."/>
            <person name="Cooper D."/>
            <person name="Coutinho P.M."/>
            <person name="Couturier J."/>
            <person name="Covert S."/>
            <person name="Cronk Q."/>
            <person name="Cunningham R."/>
            <person name="Davis J."/>
            <person name="Degroeve S."/>
            <person name="Dejardin A."/>
            <person name="Depamphilis C."/>
            <person name="Detter J."/>
            <person name="Dirks B."/>
            <person name="Dubchak I."/>
            <person name="Duplessis S."/>
            <person name="Ehlting J."/>
            <person name="Ellis B."/>
            <person name="Gendler K."/>
            <person name="Goodstein D."/>
            <person name="Gribskov M."/>
            <person name="Grimwood J."/>
            <person name="Groover A."/>
            <person name="Gunter L."/>
            <person name="Hamberger B."/>
            <person name="Heinze B."/>
            <person name="Helariutta Y."/>
            <person name="Henrissat B."/>
            <person name="Holligan D."/>
            <person name="Holt R."/>
            <person name="Huang W."/>
            <person name="Islam-Faridi N."/>
            <person name="Jones S."/>
            <person name="Jones-Rhoades M."/>
            <person name="Jorgensen R."/>
            <person name="Joshi C."/>
            <person name="Kangasjarvi J."/>
            <person name="Karlsson J."/>
            <person name="Kelleher C."/>
            <person name="Kirkpatrick R."/>
            <person name="Kirst M."/>
            <person name="Kohler A."/>
            <person name="Kalluri U."/>
            <person name="Larimer F."/>
            <person name="Leebens-Mack J."/>
            <person name="Leple J.C."/>
            <person name="Locascio P."/>
            <person name="Lou Y."/>
            <person name="Lucas S."/>
            <person name="Martin F."/>
            <person name="Montanini B."/>
            <person name="Napoli C."/>
            <person name="Nelson D.R."/>
            <person name="Nelson C."/>
            <person name="Nieminen K."/>
            <person name="Nilsson O."/>
            <person name="Pereda V."/>
            <person name="Peter G."/>
            <person name="Philippe R."/>
            <person name="Pilate G."/>
            <person name="Poliakov A."/>
            <person name="Razumovskaya J."/>
            <person name="Richardson P."/>
            <person name="Rinaldi C."/>
            <person name="Ritland K."/>
            <person name="Rouze P."/>
            <person name="Ryaboy D."/>
            <person name="Schmutz J."/>
            <person name="Schrader J."/>
            <person name="Segerman B."/>
            <person name="Shin H."/>
            <person name="Siddiqui A."/>
            <person name="Sterky F."/>
            <person name="Terry A."/>
            <person name="Tsai C.J."/>
            <person name="Uberbacher E."/>
            <person name="Unneberg P."/>
            <person name="Vahala J."/>
            <person name="Wall K."/>
            <person name="Wessler S."/>
            <person name="Yang G."/>
            <person name="Yin T."/>
            <person name="Douglas C."/>
            <person name="Marra M."/>
            <person name="Sandberg G."/>
            <person name="Van de Peer Y."/>
            <person name="Rokhsar D."/>
        </authorList>
    </citation>
    <scope>NUCLEOTIDE SEQUENCE [LARGE SCALE GENOMIC DNA]</scope>
    <source>
        <strain evidence="8">cv. Nisqually</strain>
    </source>
</reference>
<evidence type="ECO:0000256" key="2">
    <source>
        <dbReference type="ARBA" id="ARBA00005982"/>
    </source>
</evidence>
<dbReference type="Pfam" id="PF00854">
    <property type="entry name" value="PTR2"/>
    <property type="match status" value="1"/>
</dbReference>
<sequence length="573" mass="63171">MDCSSEHRQMITEPLLSNGKGGIRTIPFILANEAFERLASFGLSTNMIMYLTREYGMDAAQAAQLLFLFSSATNFTPILGAVLADSYVGRYRMIGFGCMASLLGMVLLWLTTFPEARQPLCVHFSHSCNSRSTLQLVHLYTAFGFMAIGAGGIRSSSLAFGADQLSITHNLQRARIRESFFRWYYVTVTASVFVAMTCVVYIQENMGWMVGFGVPVVLMILSALSFSLASPFYVKSKPKASWITGLAQVVVASFRNRSVELSTQATVEVRYHTTGSMLPVPSKRLRFFNKACIVGNPQVDVTPDGNALDPWSLCTVDQVEDLKTLIKVIPIWSSGMLMFVNVSQGSFIVLQVSTMDRHITSKFEIPAATFLSFAVLVIVLWVALYDRIIIPLVSKIKGQPVCLGLKKRMGIGILLSTTSMAALAIAESVRRETAIKEGFSDRPDAGLHISTFLFLPFLALSGVAEAFTPIGQNEFFYTELPKSMSSVASTLNGIGMSVASLVSSFIVRAVRDLTTVEGQESWVSSNINKGHYDYYYWLLASLSLVNFLYYLACSKSYGPSMEEQRDIVADESH</sequence>
<accession>A0A2K1WVL3</accession>
<feature type="transmembrane region" description="Helical" evidence="6">
    <location>
        <begin position="183"/>
        <end position="202"/>
    </location>
</feature>
<dbReference type="EMBL" id="CM009307">
    <property type="protein sequence ID" value="PNS92571.2"/>
    <property type="molecule type" value="Genomic_DNA"/>
</dbReference>
<evidence type="ECO:0008006" key="9">
    <source>
        <dbReference type="Google" id="ProtNLM"/>
    </source>
</evidence>
<evidence type="ECO:0000313" key="8">
    <source>
        <dbReference type="Proteomes" id="UP000006729"/>
    </source>
</evidence>
<dbReference type="GO" id="GO:0055085">
    <property type="term" value="P:transmembrane transport"/>
    <property type="evidence" value="ECO:0000318"/>
    <property type="project" value="GO_Central"/>
</dbReference>
<feature type="transmembrane region" description="Helical" evidence="6">
    <location>
        <begin position="91"/>
        <end position="110"/>
    </location>
</feature>
<organism evidence="7 8">
    <name type="scientific">Populus trichocarpa</name>
    <name type="common">Western balsam poplar</name>
    <name type="synonym">Populus balsamifera subsp. trichocarpa</name>
    <dbReference type="NCBI Taxonomy" id="3694"/>
    <lineage>
        <taxon>Eukaryota</taxon>
        <taxon>Viridiplantae</taxon>
        <taxon>Streptophyta</taxon>
        <taxon>Embryophyta</taxon>
        <taxon>Tracheophyta</taxon>
        <taxon>Spermatophyta</taxon>
        <taxon>Magnoliopsida</taxon>
        <taxon>eudicotyledons</taxon>
        <taxon>Gunneridae</taxon>
        <taxon>Pentapetalae</taxon>
        <taxon>rosids</taxon>
        <taxon>fabids</taxon>
        <taxon>Malpighiales</taxon>
        <taxon>Salicaceae</taxon>
        <taxon>Saliceae</taxon>
        <taxon>Populus</taxon>
    </lineage>
</organism>
<dbReference type="PANTHER" id="PTHR11654">
    <property type="entry name" value="OLIGOPEPTIDE TRANSPORTER-RELATED"/>
    <property type="match status" value="1"/>
</dbReference>
<keyword evidence="3 6" id="KW-0812">Transmembrane</keyword>
<evidence type="ECO:0000313" key="7">
    <source>
        <dbReference type="EMBL" id="PNS92571.2"/>
    </source>
</evidence>
<dbReference type="InParanoid" id="A0A2K1WVL3"/>
<dbReference type="Gene3D" id="1.20.1250.20">
    <property type="entry name" value="MFS general substrate transporter like domains"/>
    <property type="match status" value="1"/>
</dbReference>
<dbReference type="InterPro" id="IPR036259">
    <property type="entry name" value="MFS_trans_sf"/>
</dbReference>
<dbReference type="AlphaFoldDB" id="A0A2K1WVL3"/>
<evidence type="ECO:0000256" key="5">
    <source>
        <dbReference type="ARBA" id="ARBA00023136"/>
    </source>
</evidence>
<evidence type="ECO:0000256" key="3">
    <source>
        <dbReference type="ARBA" id="ARBA00022692"/>
    </source>
</evidence>
<comment type="subcellular location">
    <subcellularLocation>
        <location evidence="1">Membrane</location>
        <topology evidence="1">Multi-pass membrane protein</topology>
    </subcellularLocation>
</comment>
<comment type="similarity">
    <text evidence="2">Belongs to the major facilitator superfamily. Proton-dependent oligopeptide transporter (POT/PTR) (TC 2.A.17) family.</text>
</comment>
<gene>
    <name evidence="7" type="ORF">POPTR_018G040800</name>
</gene>
<evidence type="ECO:0000256" key="6">
    <source>
        <dbReference type="SAM" id="Phobius"/>
    </source>
</evidence>
<evidence type="ECO:0000256" key="4">
    <source>
        <dbReference type="ARBA" id="ARBA00022989"/>
    </source>
</evidence>
<proteinExistence type="inferred from homology"/>
<feature type="transmembrane region" description="Helical" evidence="6">
    <location>
        <begin position="208"/>
        <end position="229"/>
    </location>
</feature>
<feature type="transmembrane region" description="Helical" evidence="6">
    <location>
        <begin position="487"/>
        <end position="507"/>
    </location>
</feature>